<name>A0A9W8NLU0_9PEZI</name>
<keyword evidence="3" id="KW-1185">Reference proteome</keyword>
<organism evidence="2 3">
    <name type="scientific">Xylaria arbuscula</name>
    <dbReference type="NCBI Taxonomy" id="114810"/>
    <lineage>
        <taxon>Eukaryota</taxon>
        <taxon>Fungi</taxon>
        <taxon>Dikarya</taxon>
        <taxon>Ascomycota</taxon>
        <taxon>Pezizomycotina</taxon>
        <taxon>Sordariomycetes</taxon>
        <taxon>Xylariomycetidae</taxon>
        <taxon>Xylariales</taxon>
        <taxon>Xylariaceae</taxon>
        <taxon>Xylaria</taxon>
    </lineage>
</organism>
<dbReference type="EMBL" id="JANPWZ010000138">
    <property type="protein sequence ID" value="KAJ3579051.1"/>
    <property type="molecule type" value="Genomic_DNA"/>
</dbReference>
<dbReference type="Proteomes" id="UP001148614">
    <property type="component" value="Unassembled WGS sequence"/>
</dbReference>
<gene>
    <name evidence="2" type="ORF">NPX13_g1511</name>
</gene>
<feature type="domain" description="Hemerythrin-like" evidence="1">
    <location>
        <begin position="52"/>
        <end position="152"/>
    </location>
</feature>
<comment type="caution">
    <text evidence="2">The sequence shown here is derived from an EMBL/GenBank/DDBJ whole genome shotgun (WGS) entry which is preliminary data.</text>
</comment>
<sequence>MLSRSIRLSQRVLSRKLQAPVPLIRRQHADNHFPDTKIESLEHSQIWKLSGVIKEDHKQLKEYYDRAVNSKDPDEQERYGNAFIWELARHSIAEELVVYPAFERDIQNGRNIADHDRDQHQTKLKPKDAAYVPTLQSLFKDLETHIKEEEENHLEKLENVLSMTESKELSQSFERTKMFTPTRSHPSAPNKPPFETVVGLMTAPVDKLRDLLFTKFPEKKIPNIGHTEHGVRKSGR</sequence>
<dbReference type="AlphaFoldDB" id="A0A9W8NLU0"/>
<dbReference type="PANTHER" id="PTHR35585:SF3">
    <property type="entry name" value="HEMERYTHRIN-LIKE DOMAIN-CONTAINING PROTEIN"/>
    <property type="match status" value="1"/>
</dbReference>
<dbReference type="Pfam" id="PF01814">
    <property type="entry name" value="Hemerythrin"/>
    <property type="match status" value="1"/>
</dbReference>
<reference evidence="2" key="1">
    <citation type="submission" date="2022-07" db="EMBL/GenBank/DDBJ databases">
        <title>Genome Sequence of Xylaria arbuscula.</title>
        <authorList>
            <person name="Buettner E."/>
        </authorList>
    </citation>
    <scope>NUCLEOTIDE SEQUENCE</scope>
    <source>
        <strain evidence="2">VT107</strain>
    </source>
</reference>
<accession>A0A9W8NLU0</accession>
<dbReference type="VEuPathDB" id="FungiDB:F4678DRAFT_44474"/>
<dbReference type="InterPro" id="IPR012312">
    <property type="entry name" value="Hemerythrin-like"/>
</dbReference>
<evidence type="ECO:0000313" key="2">
    <source>
        <dbReference type="EMBL" id="KAJ3579051.1"/>
    </source>
</evidence>
<protein>
    <recommendedName>
        <fullName evidence="1">Hemerythrin-like domain-containing protein</fullName>
    </recommendedName>
</protein>
<proteinExistence type="predicted"/>
<dbReference type="PANTHER" id="PTHR35585">
    <property type="entry name" value="HHE DOMAIN PROTEIN (AFU_ORTHOLOGUE AFUA_4G00730)"/>
    <property type="match status" value="1"/>
</dbReference>
<evidence type="ECO:0000259" key="1">
    <source>
        <dbReference type="Pfam" id="PF01814"/>
    </source>
</evidence>
<evidence type="ECO:0000313" key="3">
    <source>
        <dbReference type="Proteomes" id="UP001148614"/>
    </source>
</evidence>